<comment type="caution">
    <text evidence="2">The sequence shown here is derived from an EMBL/GenBank/DDBJ whole genome shotgun (WGS) entry which is preliminary data.</text>
</comment>
<keyword evidence="1" id="KW-1133">Transmembrane helix</keyword>
<accession>A0A2T0S8P6</accession>
<protein>
    <submittedName>
        <fullName evidence="2">Uncharacterized protein</fullName>
    </submittedName>
</protein>
<gene>
    <name evidence="2" type="ORF">CLV58_12560</name>
</gene>
<evidence type="ECO:0000256" key="1">
    <source>
        <dbReference type="SAM" id="Phobius"/>
    </source>
</evidence>
<dbReference type="AlphaFoldDB" id="A0A2T0S8P6"/>
<keyword evidence="3" id="KW-1185">Reference proteome</keyword>
<evidence type="ECO:0000313" key="2">
    <source>
        <dbReference type="EMBL" id="PRY29798.1"/>
    </source>
</evidence>
<dbReference type="EMBL" id="PVTE01000025">
    <property type="protein sequence ID" value="PRY29798.1"/>
    <property type="molecule type" value="Genomic_DNA"/>
</dbReference>
<organism evidence="2 3">
    <name type="scientific">Spirosoma oryzae</name>
    <dbReference type="NCBI Taxonomy" id="1469603"/>
    <lineage>
        <taxon>Bacteria</taxon>
        <taxon>Pseudomonadati</taxon>
        <taxon>Bacteroidota</taxon>
        <taxon>Cytophagia</taxon>
        <taxon>Cytophagales</taxon>
        <taxon>Cytophagaceae</taxon>
        <taxon>Spirosoma</taxon>
    </lineage>
</organism>
<keyword evidence="1" id="KW-0472">Membrane</keyword>
<dbReference type="Proteomes" id="UP000238375">
    <property type="component" value="Unassembled WGS sequence"/>
</dbReference>
<name>A0A2T0S8P6_9BACT</name>
<reference evidence="2 3" key="1">
    <citation type="submission" date="2018-03" db="EMBL/GenBank/DDBJ databases">
        <title>Genomic Encyclopedia of Archaeal and Bacterial Type Strains, Phase II (KMG-II): from individual species to whole genera.</title>
        <authorList>
            <person name="Goeker M."/>
        </authorList>
    </citation>
    <scope>NUCLEOTIDE SEQUENCE [LARGE SCALE GENOMIC DNA]</scope>
    <source>
        <strain evidence="2 3">DSM 28354</strain>
    </source>
</reference>
<proteinExistence type="predicted"/>
<sequence>MIRFTKVMAIYTGLYWWNFFWAIVFIHLLGILK</sequence>
<evidence type="ECO:0000313" key="3">
    <source>
        <dbReference type="Proteomes" id="UP000238375"/>
    </source>
</evidence>
<feature type="transmembrane region" description="Helical" evidence="1">
    <location>
        <begin position="14"/>
        <end position="32"/>
    </location>
</feature>
<keyword evidence="1" id="KW-0812">Transmembrane</keyword>